<reference evidence="6" key="1">
    <citation type="submission" date="2017-02" db="UniProtKB">
        <authorList>
            <consortium name="WormBaseParasite"/>
        </authorList>
    </citation>
    <scope>IDENTIFICATION</scope>
</reference>
<dbReference type="GO" id="GO:0008270">
    <property type="term" value="F:zinc ion binding"/>
    <property type="evidence" value="ECO:0007669"/>
    <property type="project" value="UniProtKB-UniRule"/>
</dbReference>
<protein>
    <recommendedName>
        <fullName evidence="3">Metalloendopeptidase</fullName>
        <ecNumber evidence="3">3.4.24.-</ecNumber>
    </recommendedName>
</protein>
<dbReference type="Pfam" id="PF01400">
    <property type="entry name" value="Astacin"/>
    <property type="match status" value="1"/>
</dbReference>
<dbReference type="Proteomes" id="UP000038045">
    <property type="component" value="Unplaced"/>
</dbReference>
<dbReference type="PANTHER" id="PTHR10127:SF802">
    <property type="entry name" value="ZINC METALLOPROTEINASE NAS-10"/>
    <property type="match status" value="1"/>
</dbReference>
<dbReference type="AlphaFoldDB" id="A0A0N4Z7J6"/>
<dbReference type="EC" id="3.4.24.-" evidence="3"/>
<keyword evidence="2 3" id="KW-0482">Metalloprotease</keyword>
<accession>A0A0N4Z7J6</accession>
<evidence type="ECO:0000259" key="4">
    <source>
        <dbReference type="PROSITE" id="PS51864"/>
    </source>
</evidence>
<name>A0A0N4Z7J6_PARTI</name>
<keyword evidence="2 3" id="KW-0862">Zinc</keyword>
<evidence type="ECO:0000313" key="6">
    <source>
        <dbReference type="WBParaSite" id="PTRK_0000315000.1"/>
    </source>
</evidence>
<evidence type="ECO:0000256" key="2">
    <source>
        <dbReference type="PROSITE-ProRule" id="PRU01211"/>
    </source>
</evidence>
<dbReference type="InterPro" id="IPR006026">
    <property type="entry name" value="Peptidase_Metallo"/>
</dbReference>
<dbReference type="SMART" id="SM00235">
    <property type="entry name" value="ZnMc"/>
    <property type="match status" value="1"/>
</dbReference>
<comment type="cofactor">
    <cofactor evidence="2 3">
        <name>Zn(2+)</name>
        <dbReference type="ChEBI" id="CHEBI:29105"/>
    </cofactor>
    <text evidence="2 3">Binds 1 zinc ion per subunit.</text>
</comment>
<keyword evidence="1" id="KW-1015">Disulfide bond</keyword>
<dbReference type="PROSITE" id="PS51864">
    <property type="entry name" value="ASTACIN"/>
    <property type="match status" value="1"/>
</dbReference>
<dbReference type="SUPFAM" id="SSF55486">
    <property type="entry name" value="Metalloproteases ('zincins'), catalytic domain"/>
    <property type="match status" value="1"/>
</dbReference>
<dbReference type="InterPro" id="IPR024079">
    <property type="entry name" value="MetalloPept_cat_dom_sf"/>
</dbReference>
<feature type="domain" description="Peptidase M12A" evidence="4">
    <location>
        <begin position="17"/>
        <end position="216"/>
    </location>
</feature>
<feature type="binding site" evidence="2">
    <location>
        <position position="115"/>
    </location>
    <ligand>
        <name>Zn(2+)</name>
        <dbReference type="ChEBI" id="CHEBI:29105"/>
        <note>catalytic</note>
    </ligand>
</feature>
<evidence type="ECO:0000313" key="5">
    <source>
        <dbReference type="Proteomes" id="UP000038045"/>
    </source>
</evidence>
<keyword evidence="2 3" id="KW-0479">Metal-binding</keyword>
<comment type="caution">
    <text evidence="2">Lacks conserved residue(s) required for the propagation of feature annotation.</text>
</comment>
<feature type="binding site" evidence="2">
    <location>
        <position position="121"/>
    </location>
    <ligand>
        <name>Zn(2+)</name>
        <dbReference type="ChEBI" id="CHEBI:29105"/>
        <note>catalytic</note>
    </ligand>
</feature>
<dbReference type="GO" id="GO:0004222">
    <property type="term" value="F:metalloendopeptidase activity"/>
    <property type="evidence" value="ECO:0007669"/>
    <property type="project" value="UniProtKB-UniRule"/>
</dbReference>
<feature type="active site" evidence="2">
    <location>
        <position position="112"/>
    </location>
</feature>
<dbReference type="GO" id="GO:0006508">
    <property type="term" value="P:proteolysis"/>
    <property type="evidence" value="ECO:0007669"/>
    <property type="project" value="UniProtKB-KW"/>
</dbReference>
<dbReference type="WBParaSite" id="PTRK_0000315000.1">
    <property type="protein sequence ID" value="PTRK_0000315000.1"/>
    <property type="gene ID" value="PTRK_0000315000"/>
</dbReference>
<proteinExistence type="predicted"/>
<keyword evidence="2 3" id="KW-0645">Protease</keyword>
<organism evidence="5 6">
    <name type="scientific">Parastrongyloides trichosuri</name>
    <name type="common">Possum-specific nematode worm</name>
    <dbReference type="NCBI Taxonomy" id="131310"/>
    <lineage>
        <taxon>Eukaryota</taxon>
        <taxon>Metazoa</taxon>
        <taxon>Ecdysozoa</taxon>
        <taxon>Nematoda</taxon>
        <taxon>Chromadorea</taxon>
        <taxon>Rhabditida</taxon>
        <taxon>Tylenchina</taxon>
        <taxon>Panagrolaimomorpha</taxon>
        <taxon>Strongyloidoidea</taxon>
        <taxon>Strongyloididae</taxon>
        <taxon>Parastrongyloides</taxon>
    </lineage>
</organism>
<dbReference type="PRINTS" id="PR00480">
    <property type="entry name" value="ASTACIN"/>
</dbReference>
<evidence type="ECO:0000256" key="1">
    <source>
        <dbReference type="ARBA" id="ARBA00023157"/>
    </source>
</evidence>
<keyword evidence="5" id="KW-1185">Reference proteome</keyword>
<evidence type="ECO:0000256" key="3">
    <source>
        <dbReference type="RuleBase" id="RU361183"/>
    </source>
</evidence>
<dbReference type="Gene3D" id="3.40.390.10">
    <property type="entry name" value="Collagenase (Catalytic Domain)"/>
    <property type="match status" value="1"/>
</dbReference>
<feature type="binding site" evidence="2">
    <location>
        <position position="111"/>
    </location>
    <ligand>
        <name>Zn(2+)</name>
        <dbReference type="ChEBI" id="CHEBI:29105"/>
        <note>catalytic</note>
    </ligand>
</feature>
<dbReference type="InterPro" id="IPR001506">
    <property type="entry name" value="Peptidase_M12A"/>
</dbReference>
<dbReference type="PANTHER" id="PTHR10127">
    <property type="entry name" value="DISCOIDIN, CUB, EGF, LAMININ , AND ZINC METALLOPROTEASE DOMAIN CONTAINING"/>
    <property type="match status" value="1"/>
</dbReference>
<keyword evidence="2 3" id="KW-0378">Hydrolase</keyword>
<sequence>MIISSFGDEKKKSVEKRTIFRDSFTPWTFPIKYYIESSVNKENVKLALSIIENGTCITFQESSTTLTKERGIVFKWSQDTCASNFGSLKINEPNFIYLAYGCQKKIGLIIHEIGHSLGLLHEQQRPDRDDYISVDFNNIKQEAKIGYELRNISVYLTYLTEYDYGSVMHYKPFDFSINSTSPIITPKNYTEYSNMMGQHYTLSFNDKKKLNLCHCNKCNWVDIDTGLKNKTYKGIKCVRDGYPDFRNCSRCICPYGFIGNDCNAVKSNPSGCNSSMIIVANETFIHDSGVKRCVHYIQTFEDKLLKITIEGSKALVVTPCLQGFGHEVKYRKDWGAVGLLFCGEYKNKTTIVSEKNDALILYNGLGNDHFINISVDTIDKKVEKTTVRRRKKKSKKSTTNKIKN</sequence>